<dbReference type="PANTHER" id="PTHR34216:SF3">
    <property type="entry name" value="POLY-BETA-1,6-N-ACETYL-D-GLUCOSAMINE N-DEACETYLASE"/>
    <property type="match status" value="1"/>
</dbReference>
<dbReference type="InterPro" id="IPR051398">
    <property type="entry name" value="Polysacch_Deacetylase"/>
</dbReference>
<proteinExistence type="predicted"/>
<organism evidence="4 5">
    <name type="scientific">Azoarcus indigens</name>
    <dbReference type="NCBI Taxonomy" id="29545"/>
    <lineage>
        <taxon>Bacteria</taxon>
        <taxon>Pseudomonadati</taxon>
        <taxon>Pseudomonadota</taxon>
        <taxon>Betaproteobacteria</taxon>
        <taxon>Rhodocyclales</taxon>
        <taxon>Zoogloeaceae</taxon>
        <taxon>Azoarcus</taxon>
    </lineage>
</organism>
<evidence type="ECO:0000313" key="4">
    <source>
        <dbReference type="EMBL" id="TDN53843.1"/>
    </source>
</evidence>
<comment type="caution">
    <text evidence="4">The sequence shown here is derived from an EMBL/GenBank/DDBJ whole genome shotgun (WGS) entry which is preliminary data.</text>
</comment>
<evidence type="ECO:0000256" key="1">
    <source>
        <dbReference type="ARBA" id="ARBA00004613"/>
    </source>
</evidence>
<reference evidence="4 5" key="1">
    <citation type="submission" date="2019-03" db="EMBL/GenBank/DDBJ databases">
        <title>Genomic Encyclopedia of Type Strains, Phase IV (KMG-IV): sequencing the most valuable type-strain genomes for metagenomic binning, comparative biology and taxonomic classification.</title>
        <authorList>
            <person name="Goeker M."/>
        </authorList>
    </citation>
    <scope>NUCLEOTIDE SEQUENCE [LARGE SCALE GENOMIC DNA]</scope>
    <source>
        <strain evidence="4 5">DSM 12121</strain>
    </source>
</reference>
<evidence type="ECO:0000259" key="3">
    <source>
        <dbReference type="PROSITE" id="PS51677"/>
    </source>
</evidence>
<dbReference type="GO" id="GO:0005975">
    <property type="term" value="P:carbohydrate metabolic process"/>
    <property type="evidence" value="ECO:0007669"/>
    <property type="project" value="InterPro"/>
</dbReference>
<dbReference type="Proteomes" id="UP000295129">
    <property type="component" value="Unassembled WGS sequence"/>
</dbReference>
<dbReference type="Gene3D" id="3.20.20.370">
    <property type="entry name" value="Glycoside hydrolase/deacetylase"/>
    <property type="match status" value="1"/>
</dbReference>
<dbReference type="OrthoDB" id="9814639at2"/>
<dbReference type="CDD" id="cd10918">
    <property type="entry name" value="CE4_NodB_like_5s_6s"/>
    <property type="match status" value="1"/>
</dbReference>
<protein>
    <submittedName>
        <fullName evidence="4">Polysaccharide deacetylase</fullName>
    </submittedName>
</protein>
<dbReference type="InterPro" id="IPR002509">
    <property type="entry name" value="NODB_dom"/>
</dbReference>
<dbReference type="Pfam" id="PF01522">
    <property type="entry name" value="Polysacc_deac_1"/>
    <property type="match status" value="2"/>
</dbReference>
<dbReference type="AlphaFoldDB" id="A0A4R6E7D1"/>
<comment type="subcellular location">
    <subcellularLocation>
        <location evidence="1">Secreted</location>
    </subcellularLocation>
</comment>
<dbReference type="EMBL" id="SNVV01000004">
    <property type="protein sequence ID" value="TDN53843.1"/>
    <property type="molecule type" value="Genomic_DNA"/>
</dbReference>
<dbReference type="PROSITE" id="PS51677">
    <property type="entry name" value="NODB"/>
    <property type="match status" value="1"/>
</dbReference>
<gene>
    <name evidence="4" type="ORF">C7389_104197</name>
</gene>
<keyword evidence="2" id="KW-0732">Signal</keyword>
<dbReference type="SUPFAM" id="SSF88713">
    <property type="entry name" value="Glycoside hydrolase/deacetylase"/>
    <property type="match status" value="1"/>
</dbReference>
<evidence type="ECO:0000256" key="2">
    <source>
        <dbReference type="ARBA" id="ARBA00022729"/>
    </source>
</evidence>
<keyword evidence="5" id="KW-1185">Reference proteome</keyword>
<dbReference type="GO" id="GO:0005576">
    <property type="term" value="C:extracellular region"/>
    <property type="evidence" value="ECO:0007669"/>
    <property type="project" value="UniProtKB-SubCell"/>
</dbReference>
<dbReference type="RefSeq" id="WP_133589690.1">
    <property type="nucleotide sequence ID" value="NZ_SNVV01000004.1"/>
</dbReference>
<feature type="domain" description="NodB homology" evidence="3">
    <location>
        <begin position="83"/>
        <end position="322"/>
    </location>
</feature>
<name>A0A4R6E7D1_9RHOO</name>
<sequence length="322" mass="35022">MNADALLTPAVRAALGLASPGGRRARLSTLIFHRVLPAPDPLLPGDPDAATFRWQMRTLARHFNVLPLGEAVQRLREGSLPPRAACVTFDDGYADNLTIAAPILRELGLPATFFIATGYLDGGRMFNDTLIELARRLPGERCDLSALGLGSHPLASAADRHKLVGVLVSHFKYLPPETRLQAAEALAASFGVTLPDDLMMSSAQLRELRALGMEIGGHTDSHPILARQDLAAAEQEIRLGKARLEEILGESPRLFAYPNGRKGKDYTEEHVALARSCGFDAAVSTNYGAASADSDPYQLPRFTPWDKTPGRFALRLLRNLYH</sequence>
<dbReference type="InterPro" id="IPR011330">
    <property type="entry name" value="Glyco_hydro/deAcase_b/a-brl"/>
</dbReference>
<evidence type="ECO:0000313" key="5">
    <source>
        <dbReference type="Proteomes" id="UP000295129"/>
    </source>
</evidence>
<dbReference type="PANTHER" id="PTHR34216">
    <property type="match status" value="1"/>
</dbReference>
<dbReference type="GO" id="GO:0016810">
    <property type="term" value="F:hydrolase activity, acting on carbon-nitrogen (but not peptide) bonds"/>
    <property type="evidence" value="ECO:0007669"/>
    <property type="project" value="InterPro"/>
</dbReference>
<accession>A0A4R6E7D1</accession>